<dbReference type="Gene3D" id="3.40.50.300">
    <property type="entry name" value="P-loop containing nucleotide triphosphate hydrolases"/>
    <property type="match status" value="2"/>
</dbReference>
<dbReference type="Pfam" id="PF07728">
    <property type="entry name" value="AAA_5"/>
    <property type="match status" value="1"/>
</dbReference>
<gene>
    <name evidence="2" type="ORF">FDK22_13215</name>
</gene>
<dbReference type="InterPro" id="IPR052934">
    <property type="entry name" value="Methyl-DNA_Rec/Restrict_Enz"/>
</dbReference>
<evidence type="ECO:0000259" key="1">
    <source>
        <dbReference type="SMART" id="SM00382"/>
    </source>
</evidence>
<name>A0A5R8XXS5_9BACT</name>
<organism evidence="2 3">
    <name type="scientific">Arcobacter arenosus</name>
    <dbReference type="NCBI Taxonomy" id="2576037"/>
    <lineage>
        <taxon>Bacteria</taxon>
        <taxon>Pseudomonadati</taxon>
        <taxon>Campylobacterota</taxon>
        <taxon>Epsilonproteobacteria</taxon>
        <taxon>Campylobacterales</taxon>
        <taxon>Arcobacteraceae</taxon>
        <taxon>Arcobacter</taxon>
    </lineage>
</organism>
<reference evidence="2 3" key="1">
    <citation type="submission" date="2019-05" db="EMBL/GenBank/DDBJ databases">
        <title>Arcobacter sp. nov., isolated from sea sediment.</title>
        <authorList>
            <person name="Kim W."/>
        </authorList>
    </citation>
    <scope>NUCLEOTIDE SEQUENCE [LARGE SCALE GENOMIC DNA]</scope>
    <source>
        <strain evidence="2 3">CAU 1517</strain>
    </source>
</reference>
<dbReference type="SMART" id="SM00382">
    <property type="entry name" value="AAA"/>
    <property type="match status" value="1"/>
</dbReference>
<dbReference type="InterPro" id="IPR011704">
    <property type="entry name" value="ATPase_dyneun-rel_AAA"/>
</dbReference>
<dbReference type="InterPro" id="IPR027417">
    <property type="entry name" value="P-loop_NTPase"/>
</dbReference>
<keyword evidence="3" id="KW-1185">Reference proteome</keyword>
<comment type="caution">
    <text evidence="2">The sequence shown here is derived from an EMBL/GenBank/DDBJ whole genome shotgun (WGS) entry which is preliminary data.</text>
</comment>
<dbReference type="PANTHER" id="PTHR37291:SF1">
    <property type="entry name" value="TYPE IV METHYL-DIRECTED RESTRICTION ENZYME ECOKMCRB SUBUNIT"/>
    <property type="match status" value="1"/>
</dbReference>
<dbReference type="InterPro" id="IPR003593">
    <property type="entry name" value="AAA+_ATPase"/>
</dbReference>
<dbReference type="PANTHER" id="PTHR37291">
    <property type="entry name" value="5-METHYLCYTOSINE-SPECIFIC RESTRICTION ENZYME B"/>
    <property type="match status" value="1"/>
</dbReference>
<evidence type="ECO:0000313" key="2">
    <source>
        <dbReference type="EMBL" id="TLP36224.1"/>
    </source>
</evidence>
<feature type="domain" description="AAA+ ATPase" evidence="1">
    <location>
        <begin position="314"/>
        <end position="608"/>
    </location>
</feature>
<evidence type="ECO:0000313" key="3">
    <source>
        <dbReference type="Proteomes" id="UP000308901"/>
    </source>
</evidence>
<protein>
    <recommendedName>
        <fullName evidence="1">AAA+ ATPase domain-containing protein</fullName>
    </recommendedName>
</protein>
<dbReference type="RefSeq" id="WP_138153454.1">
    <property type="nucleotide sequence ID" value="NZ_VANU01000006.1"/>
</dbReference>
<dbReference type="EMBL" id="VANU01000006">
    <property type="protein sequence ID" value="TLP36224.1"/>
    <property type="molecule type" value="Genomic_DNA"/>
</dbReference>
<dbReference type="AlphaFoldDB" id="A0A5R8XXS5"/>
<dbReference type="Proteomes" id="UP000308901">
    <property type="component" value="Unassembled WGS sequence"/>
</dbReference>
<dbReference type="OrthoDB" id="9781481at2"/>
<sequence>MNFELFEKVTENNNGNIIGLNINSKPEYQEDFKNLLRDFNKFTELVCPENLSPIGLDNRWQNSGNYKKYFWNQFKINNTDIKEYTGYSIWLGVDIRGIKIQCGTTQEFSGNRQKENENIFNFIKEQVNEIFNLVGIYDSVIFSKFERNEFLDTSYDRYAALYFQYKGNNEFEDTKYFKVILKFLSEKLTNYLSSRTVASKKDYEEEFKKYWFGDMILQQNGSKYAEGTKTSYFRELTRLKDIINESIFRIDDIELLNIILNRLEKGDLEEYNKRHQNTDPSNGLKQYIIFIKNLDKLEEKYIDKGNLIKSNKNLIKNIILYGAPGVGKTHNYKKLISLIEEGKSQKEIFDSIKKNEYNDDSNEIFLNIKNEKRVEFITFHQSFGYEDFIEGFRPNEEGKIYLKDGIFKNISNSASSKVNLNEEKIINRMFKSEHRIFRIEKITNEDIFLKDEENNSDNLIQISKKMILELLENINNGNITLEEIKNRKIENLRLYFDKFYGGNNLIIYNLCKSFIEEINYINGKNFFLVIDEINRGNISKIFGELITLIEESKRDNYEVTLPYSKEKFKVPSNLYIIGTMNTTDKSIALIDVALRRRFTFLKMLPNTDLVIKGFSNEFVKLNEQIKKDLGEEYQIGHSYFMNIPESDLDFVKEYKIKPLLEEYYYGDEEKLKIALKIIGFEDNYN</sequence>
<proteinExistence type="predicted"/>
<dbReference type="GO" id="GO:0016887">
    <property type="term" value="F:ATP hydrolysis activity"/>
    <property type="evidence" value="ECO:0007669"/>
    <property type="project" value="InterPro"/>
</dbReference>
<dbReference type="SUPFAM" id="SSF52540">
    <property type="entry name" value="P-loop containing nucleoside triphosphate hydrolases"/>
    <property type="match status" value="1"/>
</dbReference>
<dbReference type="GO" id="GO:0005524">
    <property type="term" value="F:ATP binding"/>
    <property type="evidence" value="ECO:0007669"/>
    <property type="project" value="InterPro"/>
</dbReference>
<accession>A0A5R8XXS5</accession>